<sequence length="204" mass="22652">MVFTVQVTHGGPRRRVRLNAETTGVRSYTTEWKSTFVRVRRQMSIIETRLIRPRSGFSDGANPNAGGDRRALMGGADHGKVRVLFRSHRTPNSCYSVGEVKEHDSVEKLRASFLVSPAGSEAHCLPMAPSLPPLWKQHKTSGPNLTFTDSITNAQGPSTQEDYRVQDSFGLAFEKSITTAVNLQTTDAASDRSIFHNKERVYGF</sequence>
<dbReference type="Proteomes" id="UP001152622">
    <property type="component" value="Unassembled WGS sequence"/>
</dbReference>
<protein>
    <submittedName>
        <fullName evidence="1">Uncharacterized protein</fullName>
    </submittedName>
</protein>
<evidence type="ECO:0000313" key="1">
    <source>
        <dbReference type="EMBL" id="KAJ8332071.1"/>
    </source>
</evidence>
<dbReference type="EMBL" id="JAINUF010000046">
    <property type="protein sequence ID" value="KAJ8332071.1"/>
    <property type="molecule type" value="Genomic_DNA"/>
</dbReference>
<evidence type="ECO:0000313" key="2">
    <source>
        <dbReference type="Proteomes" id="UP001152622"/>
    </source>
</evidence>
<gene>
    <name evidence="1" type="ORF">SKAU_G00429310</name>
</gene>
<organism evidence="1 2">
    <name type="scientific">Synaphobranchus kaupii</name>
    <name type="common">Kaup's arrowtooth eel</name>
    <dbReference type="NCBI Taxonomy" id="118154"/>
    <lineage>
        <taxon>Eukaryota</taxon>
        <taxon>Metazoa</taxon>
        <taxon>Chordata</taxon>
        <taxon>Craniata</taxon>
        <taxon>Vertebrata</taxon>
        <taxon>Euteleostomi</taxon>
        <taxon>Actinopterygii</taxon>
        <taxon>Neopterygii</taxon>
        <taxon>Teleostei</taxon>
        <taxon>Anguilliformes</taxon>
        <taxon>Synaphobranchidae</taxon>
        <taxon>Synaphobranchus</taxon>
    </lineage>
</organism>
<proteinExistence type="predicted"/>
<accession>A0A9Q1I9Z1</accession>
<dbReference type="AlphaFoldDB" id="A0A9Q1I9Z1"/>
<comment type="caution">
    <text evidence="1">The sequence shown here is derived from an EMBL/GenBank/DDBJ whole genome shotgun (WGS) entry which is preliminary data.</text>
</comment>
<keyword evidence="2" id="KW-1185">Reference proteome</keyword>
<name>A0A9Q1I9Z1_SYNKA</name>
<reference evidence="1" key="1">
    <citation type="journal article" date="2023" name="Science">
        <title>Genome structures resolve the early diversification of teleost fishes.</title>
        <authorList>
            <person name="Parey E."/>
            <person name="Louis A."/>
            <person name="Montfort J."/>
            <person name="Bouchez O."/>
            <person name="Roques C."/>
            <person name="Iampietro C."/>
            <person name="Lluch J."/>
            <person name="Castinel A."/>
            <person name="Donnadieu C."/>
            <person name="Desvignes T."/>
            <person name="Floi Bucao C."/>
            <person name="Jouanno E."/>
            <person name="Wen M."/>
            <person name="Mejri S."/>
            <person name="Dirks R."/>
            <person name="Jansen H."/>
            <person name="Henkel C."/>
            <person name="Chen W.J."/>
            <person name="Zahm M."/>
            <person name="Cabau C."/>
            <person name="Klopp C."/>
            <person name="Thompson A.W."/>
            <person name="Robinson-Rechavi M."/>
            <person name="Braasch I."/>
            <person name="Lecointre G."/>
            <person name="Bobe J."/>
            <person name="Postlethwait J.H."/>
            <person name="Berthelot C."/>
            <person name="Roest Crollius H."/>
            <person name="Guiguen Y."/>
        </authorList>
    </citation>
    <scope>NUCLEOTIDE SEQUENCE</scope>
    <source>
        <strain evidence="1">WJC10195</strain>
    </source>
</reference>